<gene>
    <name evidence="2" type="ORF">SCHCODRAFT_234645</name>
</gene>
<feature type="compositionally biased region" description="Basic and acidic residues" evidence="1">
    <location>
        <begin position="177"/>
        <end position="200"/>
    </location>
</feature>
<keyword evidence="3" id="KW-1185">Reference proteome</keyword>
<dbReference type="InParanoid" id="D8Q3Z3"/>
<name>D8Q3Z3_SCHCM</name>
<evidence type="ECO:0000313" key="3">
    <source>
        <dbReference type="Proteomes" id="UP000007431"/>
    </source>
</evidence>
<dbReference type="AlphaFoldDB" id="D8Q3Z3"/>
<reference evidence="2 3" key="1">
    <citation type="journal article" date="2010" name="Nat. Biotechnol.">
        <title>Genome sequence of the model mushroom Schizophyllum commune.</title>
        <authorList>
            <person name="Ohm R.A."/>
            <person name="de Jong J.F."/>
            <person name="Lugones L.G."/>
            <person name="Aerts A."/>
            <person name="Kothe E."/>
            <person name="Stajich J.E."/>
            <person name="de Vries R.P."/>
            <person name="Record E."/>
            <person name="Levasseur A."/>
            <person name="Baker S.E."/>
            <person name="Bartholomew K.A."/>
            <person name="Coutinho P.M."/>
            <person name="Erdmann S."/>
            <person name="Fowler T.J."/>
            <person name="Gathman A.C."/>
            <person name="Lombard V."/>
            <person name="Henrissat B."/>
            <person name="Knabe N."/>
            <person name="Kuees U."/>
            <person name="Lilly W.W."/>
            <person name="Lindquist E."/>
            <person name="Lucas S."/>
            <person name="Magnuson J.K."/>
            <person name="Piumi F."/>
            <person name="Raudaskoski M."/>
            <person name="Salamov A."/>
            <person name="Schmutz J."/>
            <person name="Schwarze F.W.M.R."/>
            <person name="vanKuyk P.A."/>
            <person name="Horton J.S."/>
            <person name="Grigoriev I.V."/>
            <person name="Woesten H.A.B."/>
        </authorList>
    </citation>
    <scope>NUCLEOTIDE SEQUENCE [LARGE SCALE GENOMIC DNA]</scope>
    <source>
        <strain evidence="3">H4-8 / FGSC 9210</strain>
    </source>
</reference>
<feature type="compositionally biased region" description="Pro residues" evidence="1">
    <location>
        <begin position="301"/>
        <end position="315"/>
    </location>
</feature>
<feature type="compositionally biased region" description="Basic and acidic residues" evidence="1">
    <location>
        <begin position="326"/>
        <end position="349"/>
    </location>
</feature>
<sequence length="391" mass="45293">MELVKADSPKPKDFKSFLKDPPFLPALLRRNSTKDAESKDSAELSRLIVEGHDILGQAADLIAQNRWRGDKIVDLDNRWAVLYSTAPVLRKITKGRIHPVQFNNEARTLLADVQAYLSQFPSEPERLQPDVYIQPPRRSNSKSKHHRNDSLPVIPMTPITEEAPGRVSRSQSVRPSATDRERKTSSRPKEMSRHASDSRALKSTVPETRDKERSHRRDKPELERSHTERRHESHSRTEGHHTSRDKESSRHSDRHREGHRSRKDTENEHHSSHRKRHESKEPTEHKPKAYDDKPRRGLPPAVLPQLPPASMPPPQAVTYVPYPGMSREEPRKHKSSRSHDHGHREREHITSSPHRSSSKRHHSSRHTSKPRPGEREYGSRFREDLSDYIPR</sequence>
<evidence type="ECO:0000313" key="2">
    <source>
        <dbReference type="EMBL" id="EFI96704.1"/>
    </source>
</evidence>
<proteinExistence type="predicted"/>
<feature type="compositionally biased region" description="Basic and acidic residues" evidence="1">
    <location>
        <begin position="207"/>
        <end position="256"/>
    </location>
</feature>
<dbReference type="VEuPathDB" id="FungiDB:SCHCODRAFT_02627220"/>
<feature type="compositionally biased region" description="Basic residues" evidence="1">
    <location>
        <begin position="356"/>
        <end position="369"/>
    </location>
</feature>
<organism evidence="3">
    <name type="scientific">Schizophyllum commune (strain H4-8 / FGSC 9210)</name>
    <name type="common">Split gill fungus</name>
    <dbReference type="NCBI Taxonomy" id="578458"/>
    <lineage>
        <taxon>Eukaryota</taxon>
        <taxon>Fungi</taxon>
        <taxon>Dikarya</taxon>
        <taxon>Basidiomycota</taxon>
        <taxon>Agaricomycotina</taxon>
        <taxon>Agaricomycetes</taxon>
        <taxon>Agaricomycetidae</taxon>
        <taxon>Agaricales</taxon>
        <taxon>Schizophyllaceae</taxon>
        <taxon>Schizophyllum</taxon>
    </lineage>
</organism>
<feature type="compositionally biased region" description="Basic and acidic residues" evidence="1">
    <location>
        <begin position="371"/>
        <end position="391"/>
    </location>
</feature>
<dbReference type="OMA" id="GAVYCIK"/>
<feature type="region of interest" description="Disordered" evidence="1">
    <location>
        <begin position="127"/>
        <end position="391"/>
    </location>
</feature>
<dbReference type="EMBL" id="GL377306">
    <property type="protein sequence ID" value="EFI96704.1"/>
    <property type="molecule type" value="Genomic_DNA"/>
</dbReference>
<accession>D8Q3Z3</accession>
<feature type="compositionally biased region" description="Basic and acidic residues" evidence="1">
    <location>
        <begin position="278"/>
        <end position="295"/>
    </location>
</feature>
<dbReference type="HOGENOM" id="CLU_706282_0_0_1"/>
<evidence type="ECO:0000256" key="1">
    <source>
        <dbReference type="SAM" id="MobiDB-lite"/>
    </source>
</evidence>
<protein>
    <submittedName>
        <fullName evidence="2">Uncharacterized protein</fullName>
    </submittedName>
</protein>
<dbReference type="Proteomes" id="UP000007431">
    <property type="component" value="Unassembled WGS sequence"/>
</dbReference>